<name>A0A0C3CZX2_HEBCY</name>
<dbReference type="AlphaFoldDB" id="A0A0C3CZX2"/>
<protein>
    <submittedName>
        <fullName evidence="1">Uncharacterized protein</fullName>
    </submittedName>
</protein>
<sequence length="95" mass="10599">MPHNMNHNTHTYLSLAFSPSSPFFSSPASLGSKHPGLTYEGHVGELTDVHLYSIPKGEWLQKRDGMLRGLEGAEGVMHVEEQVPKQRMRRGGDEL</sequence>
<dbReference type="HOGENOM" id="CLU_162870_0_0_1"/>
<dbReference type="EMBL" id="KN831768">
    <property type="protein sequence ID" value="KIM49704.1"/>
    <property type="molecule type" value="Genomic_DNA"/>
</dbReference>
<keyword evidence="2" id="KW-1185">Reference proteome</keyword>
<accession>A0A0C3CZX2</accession>
<dbReference type="OrthoDB" id="2585179at2759"/>
<reference evidence="1 2" key="1">
    <citation type="submission" date="2014-04" db="EMBL/GenBank/DDBJ databases">
        <authorList>
            <consortium name="DOE Joint Genome Institute"/>
            <person name="Kuo A."/>
            <person name="Gay G."/>
            <person name="Dore J."/>
            <person name="Kohler A."/>
            <person name="Nagy L.G."/>
            <person name="Floudas D."/>
            <person name="Copeland A."/>
            <person name="Barry K.W."/>
            <person name="Cichocki N."/>
            <person name="Veneault-Fourrey C."/>
            <person name="LaButti K."/>
            <person name="Lindquist E.A."/>
            <person name="Lipzen A."/>
            <person name="Lundell T."/>
            <person name="Morin E."/>
            <person name="Murat C."/>
            <person name="Sun H."/>
            <person name="Tunlid A."/>
            <person name="Henrissat B."/>
            <person name="Grigoriev I.V."/>
            <person name="Hibbett D.S."/>
            <person name="Martin F."/>
            <person name="Nordberg H.P."/>
            <person name="Cantor M.N."/>
            <person name="Hua S.X."/>
        </authorList>
    </citation>
    <scope>NUCLEOTIDE SEQUENCE [LARGE SCALE GENOMIC DNA]</scope>
    <source>
        <strain evidence="2">h7</strain>
    </source>
</reference>
<evidence type="ECO:0000313" key="2">
    <source>
        <dbReference type="Proteomes" id="UP000053424"/>
    </source>
</evidence>
<reference evidence="2" key="2">
    <citation type="submission" date="2015-01" db="EMBL/GenBank/DDBJ databases">
        <title>Evolutionary Origins and Diversification of the Mycorrhizal Mutualists.</title>
        <authorList>
            <consortium name="DOE Joint Genome Institute"/>
            <consortium name="Mycorrhizal Genomics Consortium"/>
            <person name="Kohler A."/>
            <person name="Kuo A."/>
            <person name="Nagy L.G."/>
            <person name="Floudas D."/>
            <person name="Copeland A."/>
            <person name="Barry K.W."/>
            <person name="Cichocki N."/>
            <person name="Veneault-Fourrey C."/>
            <person name="LaButti K."/>
            <person name="Lindquist E.A."/>
            <person name="Lipzen A."/>
            <person name="Lundell T."/>
            <person name="Morin E."/>
            <person name="Murat C."/>
            <person name="Riley R."/>
            <person name="Ohm R."/>
            <person name="Sun H."/>
            <person name="Tunlid A."/>
            <person name="Henrissat B."/>
            <person name="Grigoriev I.V."/>
            <person name="Hibbett D.S."/>
            <person name="Martin F."/>
        </authorList>
    </citation>
    <scope>NUCLEOTIDE SEQUENCE [LARGE SCALE GENOMIC DNA]</scope>
    <source>
        <strain evidence="2">h7</strain>
    </source>
</reference>
<dbReference type="Proteomes" id="UP000053424">
    <property type="component" value="Unassembled WGS sequence"/>
</dbReference>
<organism evidence="1 2">
    <name type="scientific">Hebeloma cylindrosporum</name>
    <dbReference type="NCBI Taxonomy" id="76867"/>
    <lineage>
        <taxon>Eukaryota</taxon>
        <taxon>Fungi</taxon>
        <taxon>Dikarya</taxon>
        <taxon>Basidiomycota</taxon>
        <taxon>Agaricomycotina</taxon>
        <taxon>Agaricomycetes</taxon>
        <taxon>Agaricomycetidae</taxon>
        <taxon>Agaricales</taxon>
        <taxon>Agaricineae</taxon>
        <taxon>Hymenogastraceae</taxon>
        <taxon>Hebeloma</taxon>
    </lineage>
</organism>
<proteinExistence type="predicted"/>
<evidence type="ECO:0000313" key="1">
    <source>
        <dbReference type="EMBL" id="KIM49704.1"/>
    </source>
</evidence>
<gene>
    <name evidence="1" type="ORF">M413DRAFT_438858</name>
</gene>